<accession>A0A9K3KG45</accession>
<protein>
    <submittedName>
        <fullName evidence="1">Uncharacterized protein</fullName>
    </submittedName>
</protein>
<reference evidence="1" key="2">
    <citation type="submission" date="2021-04" db="EMBL/GenBank/DDBJ databases">
        <authorList>
            <person name="Podell S."/>
        </authorList>
    </citation>
    <scope>NUCLEOTIDE SEQUENCE</scope>
    <source>
        <strain evidence="1">Hildebrandi</strain>
    </source>
</reference>
<dbReference type="Proteomes" id="UP000693970">
    <property type="component" value="Unassembled WGS sequence"/>
</dbReference>
<gene>
    <name evidence="1" type="ORF">IV203_021003</name>
</gene>
<name>A0A9K3KG45_9STRA</name>
<evidence type="ECO:0000313" key="1">
    <source>
        <dbReference type="EMBL" id="KAG7343058.1"/>
    </source>
</evidence>
<comment type="caution">
    <text evidence="1">The sequence shown here is derived from an EMBL/GenBank/DDBJ whole genome shotgun (WGS) entry which is preliminary data.</text>
</comment>
<evidence type="ECO:0000313" key="2">
    <source>
        <dbReference type="Proteomes" id="UP000693970"/>
    </source>
</evidence>
<reference evidence="1" key="1">
    <citation type="journal article" date="2021" name="Sci. Rep.">
        <title>Diploid genomic architecture of Nitzschia inconspicua, an elite biomass production diatom.</title>
        <authorList>
            <person name="Oliver A."/>
            <person name="Podell S."/>
            <person name="Pinowska A."/>
            <person name="Traller J.C."/>
            <person name="Smith S.R."/>
            <person name="McClure R."/>
            <person name="Beliaev A."/>
            <person name="Bohutskyi P."/>
            <person name="Hill E.A."/>
            <person name="Rabines A."/>
            <person name="Zheng H."/>
            <person name="Allen L.Z."/>
            <person name="Kuo A."/>
            <person name="Grigoriev I.V."/>
            <person name="Allen A.E."/>
            <person name="Hazlebeck D."/>
            <person name="Allen E.E."/>
        </authorList>
    </citation>
    <scope>NUCLEOTIDE SEQUENCE</scope>
    <source>
        <strain evidence="1">Hildebrandi</strain>
    </source>
</reference>
<sequence>MCNICVLLVQPFCLHPHGHGACLNQDDVLFQGAGSESPAATSQQRVDLYESIVPKFLYVALHTCPDILPAFTFLCNWLSDQREQSWNKIRRLLQHITGTISLPGILGGGTLTQLKTWVNASYANHSNLKKHTGGAVSLELGTFMCKFQKQKLNTTDRDKTEGLNIVHCPTEEMLADFTKPLQGALIQKLSDLILGHKPLISLSVPVTSLREERVGSWKG</sequence>
<dbReference type="OrthoDB" id="39620at2759"/>
<proteinExistence type="predicted"/>
<organism evidence="1 2">
    <name type="scientific">Nitzschia inconspicua</name>
    <dbReference type="NCBI Taxonomy" id="303405"/>
    <lineage>
        <taxon>Eukaryota</taxon>
        <taxon>Sar</taxon>
        <taxon>Stramenopiles</taxon>
        <taxon>Ochrophyta</taxon>
        <taxon>Bacillariophyta</taxon>
        <taxon>Bacillariophyceae</taxon>
        <taxon>Bacillariophycidae</taxon>
        <taxon>Bacillariales</taxon>
        <taxon>Bacillariaceae</taxon>
        <taxon>Nitzschia</taxon>
    </lineage>
</organism>
<dbReference type="EMBL" id="JAGRRH010000024">
    <property type="protein sequence ID" value="KAG7343058.1"/>
    <property type="molecule type" value="Genomic_DNA"/>
</dbReference>
<dbReference type="AlphaFoldDB" id="A0A9K3KG45"/>
<keyword evidence="2" id="KW-1185">Reference proteome</keyword>